<dbReference type="Proteomes" id="UP001319180">
    <property type="component" value="Unassembled WGS sequence"/>
</dbReference>
<dbReference type="CDD" id="cd00540">
    <property type="entry name" value="AAG"/>
    <property type="match status" value="1"/>
</dbReference>
<dbReference type="HAMAP" id="MF_00527">
    <property type="entry name" value="3MGH"/>
    <property type="match status" value="1"/>
</dbReference>
<keyword evidence="4 5" id="KW-0234">DNA repair</keyword>
<dbReference type="PANTHER" id="PTHR10429">
    <property type="entry name" value="DNA-3-METHYLADENINE GLYCOSYLASE"/>
    <property type="match status" value="1"/>
</dbReference>
<keyword evidence="7" id="KW-1185">Reference proteome</keyword>
<dbReference type="InterPro" id="IPR011034">
    <property type="entry name" value="Formyl_transferase-like_C_sf"/>
</dbReference>
<evidence type="ECO:0000256" key="3">
    <source>
        <dbReference type="ARBA" id="ARBA00022801"/>
    </source>
</evidence>
<keyword evidence="2 5" id="KW-0227">DNA damage</keyword>
<dbReference type="Pfam" id="PF02245">
    <property type="entry name" value="Pur_DNA_glyco"/>
    <property type="match status" value="1"/>
</dbReference>
<proteinExistence type="inferred from homology"/>
<reference evidence="6 7" key="1">
    <citation type="submission" date="2021-05" db="EMBL/GenBank/DDBJ databases">
        <title>A Polyphasic approach of four new species of the genus Ohtaekwangia: Ohtaekwangia histidinii sp. nov., Ohtaekwangia cretensis sp. nov., Ohtaekwangia indiensis sp. nov., Ohtaekwangia reichenbachii sp. nov. from diverse environment.</title>
        <authorList>
            <person name="Octaviana S."/>
        </authorList>
    </citation>
    <scope>NUCLEOTIDE SEQUENCE [LARGE SCALE GENOMIC DNA]</scope>
    <source>
        <strain evidence="6 7">PWU37</strain>
    </source>
</reference>
<dbReference type="EMBL" id="JAHESC010000018">
    <property type="protein sequence ID" value="MBT1687653.1"/>
    <property type="molecule type" value="Genomic_DNA"/>
</dbReference>
<accession>A0AAP2GJ62</accession>
<dbReference type="Gene3D" id="3.10.300.10">
    <property type="entry name" value="Methylpurine-DNA glycosylase (MPG)"/>
    <property type="match status" value="1"/>
</dbReference>
<evidence type="ECO:0000313" key="7">
    <source>
        <dbReference type="Proteomes" id="UP001319180"/>
    </source>
</evidence>
<evidence type="ECO:0000256" key="4">
    <source>
        <dbReference type="ARBA" id="ARBA00023204"/>
    </source>
</evidence>
<evidence type="ECO:0000256" key="1">
    <source>
        <dbReference type="ARBA" id="ARBA00009232"/>
    </source>
</evidence>
<dbReference type="AlphaFoldDB" id="A0AAP2GJ62"/>
<dbReference type="InterPro" id="IPR003180">
    <property type="entry name" value="MPG"/>
</dbReference>
<name>A0AAP2GJ62_9BACT</name>
<evidence type="ECO:0000313" key="6">
    <source>
        <dbReference type="EMBL" id="MBT1687653.1"/>
    </source>
</evidence>
<dbReference type="EC" id="3.2.2.-" evidence="5"/>
<comment type="caution">
    <text evidence="6">The sequence shown here is derived from an EMBL/GenBank/DDBJ whole genome shotgun (WGS) entry which is preliminary data.</text>
</comment>
<dbReference type="PANTHER" id="PTHR10429:SF0">
    <property type="entry name" value="DNA-3-METHYLADENINE GLYCOSYLASE"/>
    <property type="match status" value="1"/>
</dbReference>
<protein>
    <recommendedName>
        <fullName evidence="5">Putative 3-methyladenine DNA glycosylase</fullName>
        <ecNumber evidence="5">3.2.2.-</ecNumber>
    </recommendedName>
</protein>
<gene>
    <name evidence="6" type="ORF">KK078_13865</name>
</gene>
<evidence type="ECO:0000256" key="5">
    <source>
        <dbReference type="HAMAP-Rule" id="MF_00527"/>
    </source>
</evidence>
<dbReference type="GO" id="GO:0003905">
    <property type="term" value="F:alkylbase DNA N-glycosylase activity"/>
    <property type="evidence" value="ECO:0007669"/>
    <property type="project" value="InterPro"/>
</dbReference>
<dbReference type="GO" id="GO:0003677">
    <property type="term" value="F:DNA binding"/>
    <property type="evidence" value="ECO:0007669"/>
    <property type="project" value="InterPro"/>
</dbReference>
<organism evidence="6 7">
    <name type="scientific">Dawidia soli</name>
    <dbReference type="NCBI Taxonomy" id="2782352"/>
    <lineage>
        <taxon>Bacteria</taxon>
        <taxon>Pseudomonadati</taxon>
        <taxon>Bacteroidota</taxon>
        <taxon>Cytophagia</taxon>
        <taxon>Cytophagales</taxon>
        <taxon>Chryseotaleaceae</taxon>
        <taxon>Dawidia</taxon>
    </lineage>
</organism>
<dbReference type="FunFam" id="3.10.300.10:FF:000001">
    <property type="entry name" value="Putative 3-methyladenine DNA glycosylase"/>
    <property type="match status" value="1"/>
</dbReference>
<evidence type="ECO:0000256" key="2">
    <source>
        <dbReference type="ARBA" id="ARBA00022763"/>
    </source>
</evidence>
<dbReference type="GO" id="GO:0006284">
    <property type="term" value="P:base-excision repair"/>
    <property type="evidence" value="ECO:0007669"/>
    <property type="project" value="InterPro"/>
</dbReference>
<dbReference type="InterPro" id="IPR036995">
    <property type="entry name" value="MPG_sf"/>
</dbReference>
<sequence length="196" mass="22059">MRLTQEFYVRDNVVKIARELLGKVLYTEQNGIVTAGMIVETEAYSWKERGCHAYGARKTPRNAIMFETGGYAYVYLCYGMHHLFNVVTNKAGTADAVLVRAVEPVIGLPEMQIRRGKLNNPFHLTSGPGKLTKAMGIDRKLNGKSLLEHEVWLEDSGERVTPAKIEVSSRIGIDYAGEDAKLPWRFTIKGNRWVSK</sequence>
<dbReference type="NCBIfam" id="TIGR00567">
    <property type="entry name" value="3mg"/>
    <property type="match status" value="1"/>
</dbReference>
<keyword evidence="3 5" id="KW-0378">Hydrolase</keyword>
<comment type="similarity">
    <text evidence="1 5">Belongs to the DNA glycosylase MPG family.</text>
</comment>
<dbReference type="SUPFAM" id="SSF50486">
    <property type="entry name" value="FMT C-terminal domain-like"/>
    <property type="match status" value="1"/>
</dbReference>